<dbReference type="AlphaFoldDB" id="A0A9P9FZY4"/>
<dbReference type="GO" id="GO:0006532">
    <property type="term" value="P:aspartate biosynthetic process"/>
    <property type="evidence" value="ECO:0007669"/>
    <property type="project" value="TreeGrafter"/>
</dbReference>
<evidence type="ECO:0000256" key="5">
    <source>
        <dbReference type="ARBA" id="ARBA00022679"/>
    </source>
</evidence>
<comment type="similarity">
    <text evidence="2">Belongs to the class-I pyridoxal-phosphate-dependent aminotransferase family.</text>
</comment>
<dbReference type="CDD" id="cd00609">
    <property type="entry name" value="AAT_like"/>
    <property type="match status" value="1"/>
</dbReference>
<comment type="caution">
    <text evidence="9">The sequence shown here is derived from an EMBL/GenBank/DDBJ whole genome shotgun (WGS) entry which is preliminary data.</text>
</comment>
<keyword evidence="4 7" id="KW-0032">Aminotransferase</keyword>
<evidence type="ECO:0000259" key="8">
    <source>
        <dbReference type="Pfam" id="PF00155"/>
    </source>
</evidence>
<dbReference type="EC" id="2.6.1.1" evidence="7"/>
<dbReference type="PANTHER" id="PTHR11879">
    <property type="entry name" value="ASPARTATE AMINOTRANSFERASE"/>
    <property type="match status" value="1"/>
</dbReference>
<keyword evidence="5 7" id="KW-0808">Transferase</keyword>
<dbReference type="Proteomes" id="UP000736672">
    <property type="component" value="Unassembled WGS sequence"/>
</dbReference>
<keyword evidence="10" id="KW-1185">Reference proteome</keyword>
<feature type="domain" description="Aminotransferase class I/classII large" evidence="8">
    <location>
        <begin position="48"/>
        <end position="421"/>
    </location>
</feature>
<proteinExistence type="inferred from homology"/>
<dbReference type="GO" id="GO:0030170">
    <property type="term" value="F:pyridoxal phosphate binding"/>
    <property type="evidence" value="ECO:0007669"/>
    <property type="project" value="InterPro"/>
</dbReference>
<dbReference type="InterPro" id="IPR000796">
    <property type="entry name" value="Asp_trans"/>
</dbReference>
<gene>
    <name evidence="9" type="ORF">B0J15DRAFT_434228</name>
</gene>
<dbReference type="Pfam" id="PF00155">
    <property type="entry name" value="Aminotran_1_2"/>
    <property type="match status" value="1"/>
</dbReference>
<reference evidence="9" key="1">
    <citation type="journal article" date="2021" name="Nat. Commun.">
        <title>Genetic determinants of endophytism in the Arabidopsis root mycobiome.</title>
        <authorList>
            <person name="Mesny F."/>
            <person name="Miyauchi S."/>
            <person name="Thiergart T."/>
            <person name="Pickel B."/>
            <person name="Atanasova L."/>
            <person name="Karlsson M."/>
            <person name="Huettel B."/>
            <person name="Barry K.W."/>
            <person name="Haridas S."/>
            <person name="Chen C."/>
            <person name="Bauer D."/>
            <person name="Andreopoulos W."/>
            <person name="Pangilinan J."/>
            <person name="LaButti K."/>
            <person name="Riley R."/>
            <person name="Lipzen A."/>
            <person name="Clum A."/>
            <person name="Drula E."/>
            <person name="Henrissat B."/>
            <person name="Kohler A."/>
            <person name="Grigoriev I.V."/>
            <person name="Martin F.M."/>
            <person name="Hacquard S."/>
        </authorList>
    </citation>
    <scope>NUCLEOTIDE SEQUENCE</scope>
    <source>
        <strain evidence="9">FSSC 5 MPI-SDFR-AT-0091</strain>
    </source>
</reference>
<comment type="subunit">
    <text evidence="3 7">Homodimer.</text>
</comment>
<dbReference type="NCBIfam" id="NF006719">
    <property type="entry name" value="PRK09257.1"/>
    <property type="match status" value="1"/>
</dbReference>
<name>A0A9P9FZY4_FUSSL</name>
<dbReference type="PROSITE" id="PS00105">
    <property type="entry name" value="AA_TRANSFER_CLASS_1"/>
    <property type="match status" value="1"/>
</dbReference>
<dbReference type="InterPro" id="IPR015422">
    <property type="entry name" value="PyrdxlP-dep_Trfase_small"/>
</dbReference>
<evidence type="ECO:0000256" key="7">
    <source>
        <dbReference type="RuleBase" id="RU000480"/>
    </source>
</evidence>
<evidence type="ECO:0000256" key="4">
    <source>
        <dbReference type="ARBA" id="ARBA00022576"/>
    </source>
</evidence>
<dbReference type="PANTHER" id="PTHR11879:SF20">
    <property type="entry name" value="ASPARTATE AMINOTRANSFERASE"/>
    <property type="match status" value="1"/>
</dbReference>
<dbReference type="SMR" id="A0A9P9FZY4"/>
<keyword evidence="6" id="KW-0663">Pyridoxal phosphate</keyword>
<comment type="miscellaneous">
    <text evidence="7">In eukaryotes there are cytoplasmic, mitochondrial and chloroplastic isozymes.</text>
</comment>
<dbReference type="OrthoDB" id="550424at2759"/>
<dbReference type="InterPro" id="IPR015421">
    <property type="entry name" value="PyrdxlP-dep_Trfase_major"/>
</dbReference>
<organism evidence="9 10">
    <name type="scientific">Fusarium solani</name>
    <name type="common">Filamentous fungus</name>
    <dbReference type="NCBI Taxonomy" id="169388"/>
    <lineage>
        <taxon>Eukaryota</taxon>
        <taxon>Fungi</taxon>
        <taxon>Dikarya</taxon>
        <taxon>Ascomycota</taxon>
        <taxon>Pezizomycotina</taxon>
        <taxon>Sordariomycetes</taxon>
        <taxon>Hypocreomycetidae</taxon>
        <taxon>Hypocreales</taxon>
        <taxon>Nectriaceae</taxon>
        <taxon>Fusarium</taxon>
        <taxon>Fusarium solani species complex</taxon>
    </lineage>
</organism>
<dbReference type="GO" id="GO:0004069">
    <property type="term" value="F:L-aspartate:2-oxoglutarate aminotransferase activity"/>
    <property type="evidence" value="ECO:0007669"/>
    <property type="project" value="UniProtKB-EC"/>
</dbReference>
<dbReference type="InterPro" id="IPR004839">
    <property type="entry name" value="Aminotransferase_I/II_large"/>
</dbReference>
<dbReference type="GO" id="GO:0005829">
    <property type="term" value="C:cytosol"/>
    <property type="evidence" value="ECO:0007669"/>
    <property type="project" value="TreeGrafter"/>
</dbReference>
<dbReference type="SUPFAM" id="SSF53383">
    <property type="entry name" value="PLP-dependent transferases"/>
    <property type="match status" value="1"/>
</dbReference>
<evidence type="ECO:0000313" key="10">
    <source>
        <dbReference type="Proteomes" id="UP000736672"/>
    </source>
</evidence>
<evidence type="ECO:0000313" key="9">
    <source>
        <dbReference type="EMBL" id="KAH7227236.1"/>
    </source>
</evidence>
<evidence type="ECO:0000256" key="3">
    <source>
        <dbReference type="ARBA" id="ARBA00011738"/>
    </source>
</evidence>
<evidence type="ECO:0000256" key="1">
    <source>
        <dbReference type="ARBA" id="ARBA00001933"/>
    </source>
</evidence>
<dbReference type="Gene3D" id="3.90.1150.10">
    <property type="entry name" value="Aspartate Aminotransferase, domain 1"/>
    <property type="match status" value="1"/>
</dbReference>
<dbReference type="PRINTS" id="PR00799">
    <property type="entry name" value="TRANSAMINASE"/>
</dbReference>
<sequence>MPSQISSTAAASENGSLTEALDLVAYNTSLSDEPFEVNKAFHLDSDPRKVNLSIGVFRSEQGAPWPLPVVQKAEHIVHQERDPSRHEYIDIVGDEEFLSAARDLAFGFNETTNQQDVSRVVSVQAISGTGANHLGATLIARRFKPVNVWLPDPTWSNHYTIWDFAGIRCRPYPYYNNAAQLLDLQGMLDLLSTQAQKGDAIVLHACAHNPTGTDPTQDEWKKIAQACQRLGLIVLFDSAYQGFATGDVDADAWAVRYFFHQKLDICVAQSFSKNFGLYGQRVGVCHVALADPSTEDTATVLSELTHFIRAEYSMAPRWGSAIVKRVLRDPELRRQWNQDLASMSGRIRSMREALHRKLVDLQTPGSWGHLLSQVGMFSYTGLDPGQVSIMRQKHHVYMLQSGRISLSGLRSENVSYVATTIDDVVRNTRRISQ</sequence>
<evidence type="ECO:0000256" key="6">
    <source>
        <dbReference type="ARBA" id="ARBA00022898"/>
    </source>
</evidence>
<dbReference type="EMBL" id="JAGTJS010000047">
    <property type="protein sequence ID" value="KAH7227236.1"/>
    <property type="molecule type" value="Genomic_DNA"/>
</dbReference>
<dbReference type="FunFam" id="3.90.1150.10:FF:000001">
    <property type="entry name" value="Aspartate aminotransferase"/>
    <property type="match status" value="1"/>
</dbReference>
<dbReference type="InterPro" id="IPR004838">
    <property type="entry name" value="NHTrfase_class1_PyrdxlP-BS"/>
</dbReference>
<comment type="catalytic activity">
    <reaction evidence="7">
        <text>L-aspartate + 2-oxoglutarate = oxaloacetate + L-glutamate</text>
        <dbReference type="Rhea" id="RHEA:21824"/>
        <dbReference type="ChEBI" id="CHEBI:16452"/>
        <dbReference type="ChEBI" id="CHEBI:16810"/>
        <dbReference type="ChEBI" id="CHEBI:29985"/>
        <dbReference type="ChEBI" id="CHEBI:29991"/>
        <dbReference type="EC" id="2.6.1.1"/>
    </reaction>
</comment>
<accession>A0A9P9FZY4</accession>
<dbReference type="InterPro" id="IPR015424">
    <property type="entry name" value="PyrdxlP-dep_Trfase"/>
</dbReference>
<protein>
    <recommendedName>
        <fullName evidence="7">Aspartate aminotransferase</fullName>
        <ecNumber evidence="7">2.6.1.1</ecNumber>
    </recommendedName>
</protein>
<evidence type="ECO:0000256" key="2">
    <source>
        <dbReference type="ARBA" id="ARBA00007441"/>
    </source>
</evidence>
<dbReference type="Gene3D" id="3.40.640.10">
    <property type="entry name" value="Type I PLP-dependent aspartate aminotransferase-like (Major domain)"/>
    <property type="match status" value="1"/>
</dbReference>
<comment type="cofactor">
    <cofactor evidence="1">
        <name>pyridoxal 5'-phosphate</name>
        <dbReference type="ChEBI" id="CHEBI:597326"/>
    </cofactor>
</comment>
<dbReference type="FunFam" id="3.40.640.10:FF:000066">
    <property type="entry name" value="Aspartate aminotransferase"/>
    <property type="match status" value="1"/>
</dbReference>